<evidence type="ECO:0000256" key="6">
    <source>
        <dbReference type="ARBA" id="ARBA00022729"/>
    </source>
</evidence>
<evidence type="ECO:0000256" key="2">
    <source>
        <dbReference type="ARBA" id="ARBA00009592"/>
    </source>
</evidence>
<dbReference type="PANTHER" id="PTHR48063">
    <property type="entry name" value="LRR RECEPTOR-LIKE KINASE"/>
    <property type="match status" value="1"/>
</dbReference>
<keyword evidence="9" id="KW-0472">Membrane</keyword>
<evidence type="ECO:0000256" key="9">
    <source>
        <dbReference type="ARBA" id="ARBA00023136"/>
    </source>
</evidence>
<evidence type="ECO:0000313" key="15">
    <source>
        <dbReference type="RefSeq" id="XP_060670482.1"/>
    </source>
</evidence>
<dbReference type="PANTHER" id="PTHR48063:SF16">
    <property type="entry name" value="LRR RECEPTOR-LIKE SERINE_THREONINE-PROTEIN KINASE GSO1"/>
    <property type="match status" value="1"/>
</dbReference>
<dbReference type="Gene3D" id="3.80.10.10">
    <property type="entry name" value="Ribonuclease Inhibitor"/>
    <property type="match status" value="4"/>
</dbReference>
<feature type="domain" description="Leucine-rich repeat-containing N-terminal plant-type" evidence="13">
    <location>
        <begin position="35"/>
        <end position="70"/>
    </location>
</feature>
<sequence>MEAITWLPLMFLILCSVRGELLPNIGAHLMNCTESDREALIDFKNGLHDPANRLSSWKGSNCCHWRGISCENTTGVVIAVDLRNPHPTYNYNDESLDRYGFWNLSGEIKPSLTKLKSLRHLDFSFNTFNDNPIPDFFGSFKNLQYLNLSHAGFSGAIPLNLGNLSSLQYLDVSCDDIWEESSLFVDNLKWLTDLSDNQFLPKVLDFLVNVSSLITLGMSNNWLDGRIPLDFSELPNLQFLYLGASGLSESCHQMLGGRWEKIQDLDFGRNDLHRKLPSSIGNLTFLSHLDLSGNSVDGGIPSSLGKLCNLISLDVSDNYINETLPVALEGIEICLSRKPFPILQSFDLSYNYLVGNLPEWLGHIENLVELDLSLNYLNGQIPAFFGSLQNLSRGPLPSLQYLDLSDNYLVGNLPEWLCQLEPERRL</sequence>
<dbReference type="InterPro" id="IPR001611">
    <property type="entry name" value="Leu-rich_rpt"/>
</dbReference>
<organism evidence="14 15">
    <name type="scientific">Ziziphus jujuba</name>
    <name type="common">Chinese jujube</name>
    <name type="synonym">Ziziphus sativa</name>
    <dbReference type="NCBI Taxonomy" id="326968"/>
    <lineage>
        <taxon>Eukaryota</taxon>
        <taxon>Viridiplantae</taxon>
        <taxon>Streptophyta</taxon>
        <taxon>Embryophyta</taxon>
        <taxon>Tracheophyta</taxon>
        <taxon>Spermatophyta</taxon>
        <taxon>Magnoliopsida</taxon>
        <taxon>eudicotyledons</taxon>
        <taxon>Gunneridae</taxon>
        <taxon>Pentapetalae</taxon>
        <taxon>rosids</taxon>
        <taxon>fabids</taxon>
        <taxon>Rosales</taxon>
        <taxon>Rhamnaceae</taxon>
        <taxon>Paliureae</taxon>
        <taxon>Ziziphus</taxon>
    </lineage>
</organism>
<accession>A0ABM4A178</accession>
<evidence type="ECO:0000256" key="8">
    <source>
        <dbReference type="ARBA" id="ARBA00022989"/>
    </source>
</evidence>
<comment type="subcellular location">
    <subcellularLocation>
        <location evidence="1">Cell membrane</location>
        <topology evidence="1">Single-pass type I membrane protein</topology>
    </subcellularLocation>
</comment>
<evidence type="ECO:0000256" key="11">
    <source>
        <dbReference type="ARBA" id="ARBA00023180"/>
    </source>
</evidence>
<keyword evidence="8" id="KW-1133">Transmembrane helix</keyword>
<keyword evidence="3" id="KW-1003">Cell membrane</keyword>
<keyword evidence="10" id="KW-0675">Receptor</keyword>
<dbReference type="RefSeq" id="XP_060670482.1">
    <property type="nucleotide sequence ID" value="XM_060814499.1"/>
</dbReference>
<evidence type="ECO:0000256" key="10">
    <source>
        <dbReference type="ARBA" id="ARBA00023170"/>
    </source>
</evidence>
<keyword evidence="6 12" id="KW-0732">Signal</keyword>
<evidence type="ECO:0000256" key="3">
    <source>
        <dbReference type="ARBA" id="ARBA00022475"/>
    </source>
</evidence>
<keyword evidence="11" id="KW-0325">Glycoprotein</keyword>
<feature type="chain" id="PRO_5047118655" evidence="12">
    <location>
        <begin position="20"/>
        <end position="426"/>
    </location>
</feature>
<evidence type="ECO:0000256" key="1">
    <source>
        <dbReference type="ARBA" id="ARBA00004251"/>
    </source>
</evidence>
<evidence type="ECO:0000256" key="4">
    <source>
        <dbReference type="ARBA" id="ARBA00022614"/>
    </source>
</evidence>
<reference evidence="14" key="1">
    <citation type="submission" date="2025-05" db="UniProtKB">
        <authorList>
            <consortium name="RefSeq"/>
        </authorList>
    </citation>
    <scope>NUCLEOTIDE SEQUENCE [LARGE SCALE GENOMIC DNA]</scope>
</reference>
<evidence type="ECO:0000256" key="12">
    <source>
        <dbReference type="SAM" id="SignalP"/>
    </source>
</evidence>
<reference evidence="15" key="2">
    <citation type="submission" date="2025-08" db="UniProtKB">
        <authorList>
            <consortium name="RefSeq"/>
        </authorList>
    </citation>
    <scope>IDENTIFICATION</scope>
    <source>
        <tissue evidence="15">Seedling</tissue>
    </source>
</reference>
<dbReference type="Proteomes" id="UP001652623">
    <property type="component" value="Chromosome 2"/>
</dbReference>
<evidence type="ECO:0000259" key="13">
    <source>
        <dbReference type="Pfam" id="PF08263"/>
    </source>
</evidence>
<name>A0ABM4A178_ZIZJJ</name>
<evidence type="ECO:0000256" key="7">
    <source>
        <dbReference type="ARBA" id="ARBA00022737"/>
    </source>
</evidence>
<dbReference type="Pfam" id="PF08263">
    <property type="entry name" value="LRRNT_2"/>
    <property type="match status" value="1"/>
</dbReference>
<dbReference type="InterPro" id="IPR032675">
    <property type="entry name" value="LRR_dom_sf"/>
</dbReference>
<keyword evidence="5" id="KW-0812">Transmembrane</keyword>
<keyword evidence="7" id="KW-0677">Repeat</keyword>
<feature type="signal peptide" evidence="12">
    <location>
        <begin position="1"/>
        <end position="19"/>
    </location>
</feature>
<dbReference type="InterPro" id="IPR013210">
    <property type="entry name" value="LRR_N_plant-typ"/>
</dbReference>
<dbReference type="SMART" id="SM00369">
    <property type="entry name" value="LRR_TYP"/>
    <property type="match status" value="4"/>
</dbReference>
<keyword evidence="14" id="KW-1185">Reference proteome</keyword>
<comment type="similarity">
    <text evidence="2">Belongs to the RLP family.</text>
</comment>
<protein>
    <submittedName>
        <fullName evidence="15">Receptor-like protein EIX1</fullName>
    </submittedName>
</protein>
<dbReference type="InterPro" id="IPR003591">
    <property type="entry name" value="Leu-rich_rpt_typical-subtyp"/>
</dbReference>
<evidence type="ECO:0000313" key="14">
    <source>
        <dbReference type="Proteomes" id="UP001652623"/>
    </source>
</evidence>
<gene>
    <name evidence="15" type="primary">LOC132800554</name>
</gene>
<dbReference type="GeneID" id="132800554"/>
<dbReference type="SUPFAM" id="SSF52047">
    <property type="entry name" value="RNI-like"/>
    <property type="match status" value="1"/>
</dbReference>
<proteinExistence type="inferred from homology"/>
<evidence type="ECO:0000256" key="5">
    <source>
        <dbReference type="ARBA" id="ARBA00022692"/>
    </source>
</evidence>
<dbReference type="Pfam" id="PF00560">
    <property type="entry name" value="LRR_1"/>
    <property type="match status" value="7"/>
</dbReference>
<dbReference type="InterPro" id="IPR046956">
    <property type="entry name" value="RLP23-like"/>
</dbReference>
<keyword evidence="4" id="KW-0433">Leucine-rich repeat</keyword>